<evidence type="ECO:0000313" key="2">
    <source>
        <dbReference type="Proteomes" id="UP001491310"/>
    </source>
</evidence>
<evidence type="ECO:0000313" key="1">
    <source>
        <dbReference type="EMBL" id="KAK9903291.1"/>
    </source>
</evidence>
<dbReference type="PANTHER" id="PTHR24314">
    <property type="entry name" value="NON-SPECIFIC LIPID TRANSFER PROTEIN-RELATED"/>
    <property type="match status" value="1"/>
</dbReference>
<dbReference type="SUPFAM" id="SSF51735">
    <property type="entry name" value="NAD(P)-binding Rossmann-fold domains"/>
    <property type="match status" value="1"/>
</dbReference>
<dbReference type="InterPro" id="IPR052625">
    <property type="entry name" value="Chl_b_Red"/>
</dbReference>
<reference evidence="1 2" key="1">
    <citation type="journal article" date="2024" name="Nat. Commun.">
        <title>Phylogenomics reveals the evolutionary origins of lichenization in chlorophyte algae.</title>
        <authorList>
            <person name="Puginier C."/>
            <person name="Libourel C."/>
            <person name="Otte J."/>
            <person name="Skaloud P."/>
            <person name="Haon M."/>
            <person name="Grisel S."/>
            <person name="Petersen M."/>
            <person name="Berrin J.G."/>
            <person name="Delaux P.M."/>
            <person name="Dal Grande F."/>
            <person name="Keller J."/>
        </authorList>
    </citation>
    <scope>NUCLEOTIDE SEQUENCE [LARGE SCALE GENOMIC DNA]</scope>
    <source>
        <strain evidence="1 2">SAG 216-7</strain>
    </source>
</reference>
<dbReference type="PANTHER" id="PTHR24314:SF26">
    <property type="match status" value="1"/>
</dbReference>
<keyword evidence="2" id="KW-1185">Reference proteome</keyword>
<comment type="caution">
    <text evidence="1">The sequence shown here is derived from an EMBL/GenBank/DDBJ whole genome shotgun (WGS) entry which is preliminary data.</text>
</comment>
<dbReference type="InterPro" id="IPR036291">
    <property type="entry name" value="NAD(P)-bd_dom_sf"/>
</dbReference>
<name>A0ABR2YDM7_9CHLO</name>
<dbReference type="CDD" id="cd05233">
    <property type="entry name" value="SDR_c"/>
    <property type="match status" value="1"/>
</dbReference>
<dbReference type="EMBL" id="JALJOT010000014">
    <property type="protein sequence ID" value="KAK9903291.1"/>
    <property type="molecule type" value="Genomic_DNA"/>
</dbReference>
<dbReference type="Proteomes" id="UP001491310">
    <property type="component" value="Unassembled WGS sequence"/>
</dbReference>
<evidence type="ECO:0008006" key="3">
    <source>
        <dbReference type="Google" id="ProtNLM"/>
    </source>
</evidence>
<proteinExistence type="predicted"/>
<dbReference type="Gene3D" id="3.40.50.720">
    <property type="entry name" value="NAD(P)-binding Rossmann-like Domain"/>
    <property type="match status" value="1"/>
</dbReference>
<gene>
    <name evidence="1" type="ORF">WJX75_002010</name>
</gene>
<sequence length="312" mass="33808">MHRQNRRTLDVRTLASSERRGVVITGGSKGLGFAMGREFLKAGDSLVLCGRNEDRVEAAVCALQAEWPQSKVHGIRCDMSDPADVAALGQYSREKLGVVHTFINNAGEVTSKRLLADVDPHELVRVVGSNVAGSLLGCREAIRLMRQQPEQAHPAYHIFNLGFSRWGASFSKSACTHKATKSALTQLTQSLTEELQEAGMRSIGVHNMSPGMVLTDLLLKDASPIARRFFNALAEEPETVAEALVPQIRAMQGTNGSVDFLSPVMAFGRVLFGAPQIIGGGRFFDKDGNRVRAAGAQYKGNGVRLLYNSGEE</sequence>
<accession>A0ABR2YDM7</accession>
<organism evidence="1 2">
    <name type="scientific">Coccomyxa subellipsoidea</name>
    <dbReference type="NCBI Taxonomy" id="248742"/>
    <lineage>
        <taxon>Eukaryota</taxon>
        <taxon>Viridiplantae</taxon>
        <taxon>Chlorophyta</taxon>
        <taxon>core chlorophytes</taxon>
        <taxon>Trebouxiophyceae</taxon>
        <taxon>Trebouxiophyceae incertae sedis</taxon>
        <taxon>Coccomyxaceae</taxon>
        <taxon>Coccomyxa</taxon>
    </lineage>
</organism>
<dbReference type="InterPro" id="IPR002347">
    <property type="entry name" value="SDR_fam"/>
</dbReference>
<protein>
    <recommendedName>
        <fullName evidence="3">NAD(P)-binding protein</fullName>
    </recommendedName>
</protein>
<dbReference type="PRINTS" id="PR00081">
    <property type="entry name" value="GDHRDH"/>
</dbReference>
<dbReference type="Pfam" id="PF00106">
    <property type="entry name" value="adh_short"/>
    <property type="match status" value="1"/>
</dbReference>